<dbReference type="GO" id="GO:0022857">
    <property type="term" value="F:transmembrane transporter activity"/>
    <property type="evidence" value="ECO:0007669"/>
    <property type="project" value="TreeGrafter"/>
</dbReference>
<dbReference type="Gene3D" id="1.50.40.10">
    <property type="entry name" value="Mitochondrial carrier domain"/>
    <property type="match status" value="1"/>
</dbReference>
<comment type="caution">
    <text evidence="11">The sequence shown here is derived from an EMBL/GenBank/DDBJ whole genome shotgun (WGS) entry which is preliminary data.</text>
</comment>
<dbReference type="EMBL" id="JWZX01003193">
    <property type="protein sequence ID" value="KOO23433.1"/>
    <property type="molecule type" value="Genomic_DNA"/>
</dbReference>
<dbReference type="AlphaFoldDB" id="A0A0M0JB40"/>
<keyword evidence="5" id="KW-0677">Repeat</keyword>
<keyword evidence="6" id="KW-1133">Transmembrane helix</keyword>
<keyword evidence="8 9" id="KW-0472">Membrane</keyword>
<protein>
    <submittedName>
        <fullName evidence="11">Mitochondrial carrier family</fullName>
    </submittedName>
</protein>
<evidence type="ECO:0000256" key="5">
    <source>
        <dbReference type="ARBA" id="ARBA00022737"/>
    </source>
</evidence>
<dbReference type="SUPFAM" id="SSF103506">
    <property type="entry name" value="Mitochondrial carrier"/>
    <property type="match status" value="1"/>
</dbReference>
<dbReference type="PANTHER" id="PTHR45624:SF53">
    <property type="entry name" value="MITOCHONDRIAL CARRIER PROTEIN"/>
    <property type="match status" value="1"/>
</dbReference>
<evidence type="ECO:0000256" key="10">
    <source>
        <dbReference type="RuleBase" id="RU000488"/>
    </source>
</evidence>
<dbReference type="PROSITE" id="PS50920">
    <property type="entry name" value="SOLCAR"/>
    <property type="match status" value="1"/>
</dbReference>
<comment type="similarity">
    <text evidence="2 10">Belongs to the mitochondrial carrier (TC 2.A.29) family.</text>
</comment>
<evidence type="ECO:0000256" key="8">
    <source>
        <dbReference type="ARBA" id="ARBA00023136"/>
    </source>
</evidence>
<evidence type="ECO:0000256" key="9">
    <source>
        <dbReference type="PROSITE-ProRule" id="PRU00282"/>
    </source>
</evidence>
<gene>
    <name evidence="11" type="ORF">Ctob_011093</name>
</gene>
<evidence type="ECO:0000256" key="3">
    <source>
        <dbReference type="ARBA" id="ARBA00022448"/>
    </source>
</evidence>
<organism evidence="11 12">
    <name type="scientific">Chrysochromulina tobinii</name>
    <dbReference type="NCBI Taxonomy" id="1460289"/>
    <lineage>
        <taxon>Eukaryota</taxon>
        <taxon>Haptista</taxon>
        <taxon>Haptophyta</taxon>
        <taxon>Prymnesiophyceae</taxon>
        <taxon>Prymnesiales</taxon>
        <taxon>Chrysochromulinaceae</taxon>
        <taxon>Chrysochromulina</taxon>
    </lineage>
</organism>
<dbReference type="InterPro" id="IPR050567">
    <property type="entry name" value="Mitochondrial_Carrier"/>
</dbReference>
<dbReference type="InterPro" id="IPR018108">
    <property type="entry name" value="MCP_transmembrane"/>
</dbReference>
<evidence type="ECO:0000256" key="6">
    <source>
        <dbReference type="ARBA" id="ARBA00022989"/>
    </source>
</evidence>
<keyword evidence="12" id="KW-1185">Reference proteome</keyword>
<evidence type="ECO:0000256" key="7">
    <source>
        <dbReference type="ARBA" id="ARBA00023128"/>
    </source>
</evidence>
<proteinExistence type="inferred from homology"/>
<dbReference type="PANTHER" id="PTHR45624">
    <property type="entry name" value="MITOCHONDRIAL BASIC AMINO ACIDS TRANSPORTER-RELATED"/>
    <property type="match status" value="1"/>
</dbReference>
<keyword evidence="4 9" id="KW-0812">Transmembrane</keyword>
<evidence type="ECO:0000313" key="12">
    <source>
        <dbReference type="Proteomes" id="UP000037460"/>
    </source>
</evidence>
<evidence type="ECO:0000256" key="2">
    <source>
        <dbReference type="ARBA" id="ARBA00006375"/>
    </source>
</evidence>
<keyword evidence="3 10" id="KW-0813">Transport</keyword>
<evidence type="ECO:0000256" key="1">
    <source>
        <dbReference type="ARBA" id="ARBA00004225"/>
    </source>
</evidence>
<dbReference type="InterPro" id="IPR023395">
    <property type="entry name" value="MCP_dom_sf"/>
</dbReference>
<dbReference type="Proteomes" id="UP000037460">
    <property type="component" value="Unassembled WGS sequence"/>
</dbReference>
<dbReference type="GO" id="GO:0031966">
    <property type="term" value="C:mitochondrial membrane"/>
    <property type="evidence" value="ECO:0007669"/>
    <property type="project" value="UniProtKB-SubCell"/>
</dbReference>
<reference evidence="12" key="1">
    <citation type="journal article" date="2015" name="PLoS Genet.">
        <title>Genome Sequence and Transcriptome Analyses of Chrysochromulina tobin: Metabolic Tools for Enhanced Algal Fitness in the Prominent Order Prymnesiales (Haptophyceae).</title>
        <authorList>
            <person name="Hovde B.T."/>
            <person name="Deodato C.R."/>
            <person name="Hunsperger H.M."/>
            <person name="Ryken S.A."/>
            <person name="Yost W."/>
            <person name="Jha R.K."/>
            <person name="Patterson J."/>
            <person name="Monnat R.J. Jr."/>
            <person name="Barlow S.B."/>
            <person name="Starkenburg S.R."/>
            <person name="Cattolico R.A."/>
        </authorList>
    </citation>
    <scope>NUCLEOTIDE SEQUENCE</scope>
    <source>
        <strain evidence="12">CCMP291</strain>
    </source>
</reference>
<name>A0A0M0JB40_9EUKA</name>
<accession>A0A0M0JB40</accession>
<sequence>MSQLSDMSTNYWKNAKQQGLPFTMDPRVLYRGYFANTLNNAGCVMTQFFLNGAIKNALTGGVPRELSNSEKIGAAVGSGVLSSVVASPLELMMVQQQVKGTGLLETAVSLIKGGPVLARGMIGMMGREGIFCGCYLGIMPVVREHIRANYPDGMGKSDDSARLFATFVAGPIGSFCSHPPDTFKTCLQGDIEGNKYKGYASTYRTLVAERGITSLWAGMPWRVFRQFCAIFLFDKINTDLAPLIFPHAFKK</sequence>
<evidence type="ECO:0000313" key="11">
    <source>
        <dbReference type="EMBL" id="KOO23433.1"/>
    </source>
</evidence>
<comment type="subcellular location">
    <subcellularLocation>
        <location evidence="1">Mitochondrion membrane</location>
        <topology evidence="1">Multi-pass membrane protein</topology>
    </subcellularLocation>
</comment>
<dbReference type="Pfam" id="PF00153">
    <property type="entry name" value="Mito_carr"/>
    <property type="match status" value="1"/>
</dbReference>
<feature type="repeat" description="Solcar" evidence="9">
    <location>
        <begin position="157"/>
        <end position="243"/>
    </location>
</feature>
<evidence type="ECO:0000256" key="4">
    <source>
        <dbReference type="ARBA" id="ARBA00022692"/>
    </source>
</evidence>
<dbReference type="OrthoDB" id="44467at2759"/>
<keyword evidence="7" id="KW-0496">Mitochondrion</keyword>